<dbReference type="PANTHER" id="PTHR35089:SF1">
    <property type="entry name" value="CHAPERONE PROTEIN SKP"/>
    <property type="match status" value="1"/>
</dbReference>
<evidence type="ECO:0000256" key="4">
    <source>
        <dbReference type="SAM" id="MobiDB-lite"/>
    </source>
</evidence>
<dbReference type="SUPFAM" id="SSF111384">
    <property type="entry name" value="OmpH-like"/>
    <property type="match status" value="1"/>
</dbReference>
<gene>
    <name evidence="5" type="ORF">FCN74_01750</name>
</gene>
<dbReference type="PROSITE" id="PS51257">
    <property type="entry name" value="PROKAR_LIPOPROTEIN"/>
    <property type="match status" value="1"/>
</dbReference>
<name>A0A4U5TV52_9FLAO</name>
<dbReference type="SMART" id="SM00935">
    <property type="entry name" value="OmpH"/>
    <property type="match status" value="1"/>
</dbReference>
<evidence type="ECO:0000256" key="3">
    <source>
        <dbReference type="SAM" id="Coils"/>
    </source>
</evidence>
<evidence type="ECO:0000256" key="1">
    <source>
        <dbReference type="ARBA" id="ARBA00009091"/>
    </source>
</evidence>
<dbReference type="InterPro" id="IPR024930">
    <property type="entry name" value="Skp_dom_sf"/>
</dbReference>
<dbReference type="Gene3D" id="3.30.910.20">
    <property type="entry name" value="Skp domain"/>
    <property type="match status" value="1"/>
</dbReference>
<dbReference type="InterPro" id="IPR005632">
    <property type="entry name" value="Chaperone_Skp"/>
</dbReference>
<proteinExistence type="inferred from homology"/>
<dbReference type="AlphaFoldDB" id="A0A4U5TV52"/>
<comment type="caution">
    <text evidence="5">The sequence shown here is derived from an EMBL/GenBank/DDBJ whole genome shotgun (WGS) entry which is preliminary data.</text>
</comment>
<dbReference type="PANTHER" id="PTHR35089">
    <property type="entry name" value="CHAPERONE PROTEIN SKP"/>
    <property type="match status" value="1"/>
</dbReference>
<evidence type="ECO:0000313" key="6">
    <source>
        <dbReference type="Proteomes" id="UP000306552"/>
    </source>
</evidence>
<dbReference type="RefSeq" id="WP_138930871.1">
    <property type="nucleotide sequence ID" value="NZ_SWMU01000001.1"/>
</dbReference>
<comment type="similarity">
    <text evidence="1">Belongs to the Skp family.</text>
</comment>
<protein>
    <submittedName>
        <fullName evidence="5">OmpH family outer membrane protein</fullName>
    </submittedName>
</protein>
<feature type="coiled-coil region" evidence="3">
    <location>
        <begin position="34"/>
        <end position="84"/>
    </location>
</feature>
<organism evidence="5 6">
    <name type="scientific">Mesohalobacter halotolerans</name>
    <dbReference type="NCBI Taxonomy" id="1883405"/>
    <lineage>
        <taxon>Bacteria</taxon>
        <taxon>Pseudomonadati</taxon>
        <taxon>Bacteroidota</taxon>
        <taxon>Flavobacteriia</taxon>
        <taxon>Flavobacteriales</taxon>
        <taxon>Flavobacteriaceae</taxon>
        <taxon>Mesohalobacter</taxon>
    </lineage>
</organism>
<keyword evidence="3" id="KW-0175">Coiled coil</keyword>
<dbReference type="Pfam" id="PF03938">
    <property type="entry name" value="OmpH"/>
    <property type="match status" value="1"/>
</dbReference>
<keyword evidence="6" id="KW-1185">Reference proteome</keyword>
<feature type="region of interest" description="Disordered" evidence="4">
    <location>
        <begin position="169"/>
        <end position="190"/>
    </location>
</feature>
<evidence type="ECO:0000313" key="5">
    <source>
        <dbReference type="EMBL" id="TKS57168.1"/>
    </source>
</evidence>
<sequence>MKQLAILFILSLGIISCQQNKTAYVNNSEIMEGFEKLEQTEERFTQEEEALKAKIDAMVAESGYQDLVKEYQSKQGQMSEAKEEELYNQIMQIQQRLGQQQQMNNQQFQKRKTAEMDSLVKLVKDFIKDYGKENGYTYIYGANESGNILYGKEDLDITEEVTKALNEKYSVKADSLDETSEAETKNDSVK</sequence>
<reference evidence="5 6" key="1">
    <citation type="submission" date="2019-04" db="EMBL/GenBank/DDBJ databases">
        <title>Psychroflexus halotolerans sp. nov., isolated from a marine solar saltern.</title>
        <authorList>
            <person name="Feng X."/>
        </authorList>
    </citation>
    <scope>NUCLEOTIDE SEQUENCE [LARGE SCALE GENOMIC DNA]</scope>
    <source>
        <strain evidence="5 6">WDS2C27</strain>
    </source>
</reference>
<dbReference type="Proteomes" id="UP000306552">
    <property type="component" value="Unassembled WGS sequence"/>
</dbReference>
<keyword evidence="2" id="KW-0732">Signal</keyword>
<dbReference type="OrthoDB" id="1145062at2"/>
<dbReference type="GO" id="GO:0051082">
    <property type="term" value="F:unfolded protein binding"/>
    <property type="evidence" value="ECO:0007669"/>
    <property type="project" value="InterPro"/>
</dbReference>
<dbReference type="GO" id="GO:0005829">
    <property type="term" value="C:cytosol"/>
    <property type="evidence" value="ECO:0007669"/>
    <property type="project" value="TreeGrafter"/>
</dbReference>
<evidence type="ECO:0000256" key="2">
    <source>
        <dbReference type="ARBA" id="ARBA00022729"/>
    </source>
</evidence>
<accession>A0A4U5TV52</accession>
<dbReference type="GO" id="GO:0050821">
    <property type="term" value="P:protein stabilization"/>
    <property type="evidence" value="ECO:0007669"/>
    <property type="project" value="TreeGrafter"/>
</dbReference>
<dbReference type="EMBL" id="SWMU01000001">
    <property type="protein sequence ID" value="TKS57168.1"/>
    <property type="molecule type" value="Genomic_DNA"/>
</dbReference>